<proteinExistence type="predicted"/>
<reference evidence="1 2" key="1">
    <citation type="journal article" date="2022" name="DNA Res.">
        <title>Chromosomal-level genome assembly of the orchid tree Bauhinia variegata (Leguminosae; Cercidoideae) supports the allotetraploid origin hypothesis of Bauhinia.</title>
        <authorList>
            <person name="Zhong Y."/>
            <person name="Chen Y."/>
            <person name="Zheng D."/>
            <person name="Pang J."/>
            <person name="Liu Y."/>
            <person name="Luo S."/>
            <person name="Meng S."/>
            <person name="Qian L."/>
            <person name="Wei D."/>
            <person name="Dai S."/>
            <person name="Zhou R."/>
        </authorList>
    </citation>
    <scope>NUCLEOTIDE SEQUENCE [LARGE SCALE GENOMIC DNA]</scope>
    <source>
        <strain evidence="1">BV-YZ2020</strain>
    </source>
</reference>
<evidence type="ECO:0000313" key="1">
    <source>
        <dbReference type="EMBL" id="KAI4295828.1"/>
    </source>
</evidence>
<accession>A0ACB9KF71</accession>
<dbReference type="Proteomes" id="UP000828941">
    <property type="component" value="Chromosome 14"/>
</dbReference>
<dbReference type="EMBL" id="CM039439">
    <property type="protein sequence ID" value="KAI4295828.1"/>
    <property type="molecule type" value="Genomic_DNA"/>
</dbReference>
<organism evidence="1 2">
    <name type="scientific">Bauhinia variegata</name>
    <name type="common">Purple orchid tree</name>
    <name type="synonym">Phanera variegata</name>
    <dbReference type="NCBI Taxonomy" id="167791"/>
    <lineage>
        <taxon>Eukaryota</taxon>
        <taxon>Viridiplantae</taxon>
        <taxon>Streptophyta</taxon>
        <taxon>Embryophyta</taxon>
        <taxon>Tracheophyta</taxon>
        <taxon>Spermatophyta</taxon>
        <taxon>Magnoliopsida</taxon>
        <taxon>eudicotyledons</taxon>
        <taxon>Gunneridae</taxon>
        <taxon>Pentapetalae</taxon>
        <taxon>rosids</taxon>
        <taxon>fabids</taxon>
        <taxon>Fabales</taxon>
        <taxon>Fabaceae</taxon>
        <taxon>Cercidoideae</taxon>
        <taxon>Cercideae</taxon>
        <taxon>Bauhiniinae</taxon>
        <taxon>Bauhinia</taxon>
    </lineage>
</organism>
<comment type="caution">
    <text evidence="1">The sequence shown here is derived from an EMBL/GenBank/DDBJ whole genome shotgun (WGS) entry which is preliminary data.</text>
</comment>
<keyword evidence="2" id="KW-1185">Reference proteome</keyword>
<sequence>MTVKKLTLLIAFFIFASTETAASVFNDVNCTSSRTFSPNSTFHTNLNTLLSFLSSNATGSTRFYNATANGGGGKTSDTVYGLFMCRGDVQAPLCRECVNFATQRIASSCPSAKEAVIWYNECLLRYSDKLFFSTMDEWPRFKSEIPIIDVDGDPGLLHRQNFYSAIGSMLKDLIDEAAKSLQQESNKYAVSQANASNVTTLYGLAQCTPDLATNDCRRCVGDAVIEIATSCCGGSVGVSVQFPSCVVRYETYAFYLHSGTPSTPTTVDGKGKMQTPIIIAIVVPAVVLGILFCFSCFILRIRARKRHEAILRENFGQESTTLDSLQYHLATIQAATNRFSNESGIGKGGFGEVYKGILPDGQEIAVKRLSKRSGQGAEEFKNEYVDEIFCVAISYQGRVDDLLSHAWKHWQDQSLLELLDPTLRESYCESEVAKCFQIGLLCVQQNPEDRPTMGTVASYLSNVSVELPFPEEPAFFMHDRRGSSMVQRDSDSGVLRRIFMDLLSPQIQIRVLSK</sequence>
<name>A0ACB9KF71_BAUVA</name>
<gene>
    <name evidence="1" type="ORF">L6164_035829</name>
</gene>
<protein>
    <submittedName>
        <fullName evidence="1">Uncharacterized protein</fullName>
    </submittedName>
</protein>
<evidence type="ECO:0000313" key="2">
    <source>
        <dbReference type="Proteomes" id="UP000828941"/>
    </source>
</evidence>